<feature type="chain" id="PRO_5027162752" description="Carboxylic ester hydrolase" evidence="3">
    <location>
        <begin position="44"/>
        <end position="561"/>
    </location>
</feature>
<name>A0A6M5UEX6_9MICO</name>
<keyword evidence="6" id="KW-1185">Reference proteome</keyword>
<reference evidence="6" key="1">
    <citation type="journal article" date="2022" name="Int. J. Syst. Evol. Microbiol.">
        <title>Cellulosimicrobium protaetiae sp. nov., isolated from the gut of the larva of Protaetia brevitarsis seulensis.</title>
        <authorList>
            <person name="Le Han H."/>
            <person name="Nguyen T.T.H."/>
            <person name="Li Z."/>
            <person name="Shin N.R."/>
            <person name="Kim S.G."/>
        </authorList>
    </citation>
    <scope>NUCLEOTIDE SEQUENCE [LARGE SCALE GENOMIC DNA]</scope>
    <source>
        <strain evidence="6">BI34</strain>
    </source>
</reference>
<dbReference type="InterPro" id="IPR029058">
    <property type="entry name" value="AB_hydrolase_fold"/>
</dbReference>
<dbReference type="OrthoDB" id="3199405at2"/>
<dbReference type="EMBL" id="CP052757">
    <property type="protein sequence ID" value="QJW35159.1"/>
    <property type="molecule type" value="Genomic_DNA"/>
</dbReference>
<dbReference type="Gene3D" id="3.40.50.1820">
    <property type="entry name" value="alpha/beta hydrolase"/>
    <property type="match status" value="1"/>
</dbReference>
<dbReference type="SUPFAM" id="SSF53474">
    <property type="entry name" value="alpha/beta-Hydrolases"/>
    <property type="match status" value="1"/>
</dbReference>
<dbReference type="PANTHER" id="PTHR11559">
    <property type="entry name" value="CARBOXYLESTERASE"/>
    <property type="match status" value="1"/>
</dbReference>
<dbReference type="EC" id="3.1.1.-" evidence="3"/>
<dbReference type="InterPro" id="IPR019826">
    <property type="entry name" value="Carboxylesterase_B_AS"/>
</dbReference>
<accession>A0A6M5UEX6</accession>
<feature type="domain" description="Carboxylesterase type B" evidence="4">
    <location>
        <begin position="60"/>
        <end position="549"/>
    </location>
</feature>
<feature type="signal peptide" evidence="3">
    <location>
        <begin position="1"/>
        <end position="43"/>
    </location>
</feature>
<dbReference type="KEGG" id="cprt:FIC82_001985"/>
<keyword evidence="3" id="KW-0732">Signal</keyword>
<comment type="similarity">
    <text evidence="1 3">Belongs to the type-B carboxylesterase/lipase family.</text>
</comment>
<dbReference type="PROSITE" id="PS00122">
    <property type="entry name" value="CARBOXYLESTERASE_B_1"/>
    <property type="match status" value="1"/>
</dbReference>
<organism evidence="5 6">
    <name type="scientific">Cellulosimicrobium protaetiae</name>
    <dbReference type="NCBI Taxonomy" id="2587808"/>
    <lineage>
        <taxon>Bacteria</taxon>
        <taxon>Bacillati</taxon>
        <taxon>Actinomycetota</taxon>
        <taxon>Actinomycetes</taxon>
        <taxon>Micrococcales</taxon>
        <taxon>Promicromonosporaceae</taxon>
        <taxon>Cellulosimicrobium</taxon>
    </lineage>
</organism>
<evidence type="ECO:0000256" key="3">
    <source>
        <dbReference type="RuleBase" id="RU361235"/>
    </source>
</evidence>
<dbReference type="AlphaFoldDB" id="A0A6M5UEX6"/>
<sequence length="561" mass="57933">MNTHPAHRAPRTRAHVVRPALAIAAAIVVLVACWASIVPTAHAATTGPTASSRVGATAPPPVVQTADGALRGVVTASGVEFRGVPYAAPPVGELRWTPPQPPARWSTTRDATTFPPVCPQAPPSPYGQSEDCLYLNVTVPHRDPGASGALPVIVWFHGGGLSIGEGADYDASKLAGEGAVVVTVDYRLGLLGFLAHPALAGTPGGPTGNFGYQDQQAALRWVRENVAQFGGDPGNVTIAGQSAGGLSVLAQLASPGAKGLFHRAVIQSGAFALEQQTLAEAEAAGRASASAVGCADQSADCLRQVPVDVLVANAPVSITPGYVDGAVLRESVGTAVASGRFHRVPIVNGSNTQEERIFTTLGLSVTQGATVPLAGPVDASSYVSTIATNFGISRSKAALVAAAYPLSRYASAAHAFSTLNSDANFSCPAYALDVAASRYVPTFAYEFNDADAPERFVPDSLGAPLAATHQSELQYLFDLPAAPLPGSLSPEQEQLASTMRASWVQFATSGDPSTAETPWARFRPLTPRVLSLETPATQVEKDFALTHRCGVWAAVAVLGTL</sequence>
<evidence type="ECO:0000256" key="2">
    <source>
        <dbReference type="ARBA" id="ARBA00022801"/>
    </source>
</evidence>
<evidence type="ECO:0000259" key="4">
    <source>
        <dbReference type="Pfam" id="PF00135"/>
    </source>
</evidence>
<evidence type="ECO:0000313" key="6">
    <source>
        <dbReference type="Proteomes" id="UP000451354"/>
    </source>
</evidence>
<dbReference type="Proteomes" id="UP000451354">
    <property type="component" value="Chromosome"/>
</dbReference>
<proteinExistence type="inferred from homology"/>
<evidence type="ECO:0000313" key="5">
    <source>
        <dbReference type="EMBL" id="QJW35159.1"/>
    </source>
</evidence>
<dbReference type="InterPro" id="IPR002018">
    <property type="entry name" value="CarbesteraseB"/>
</dbReference>
<keyword evidence="2 3" id="KW-0378">Hydrolase</keyword>
<dbReference type="RefSeq" id="WP_154797364.1">
    <property type="nucleotide sequence ID" value="NZ_CP052757.1"/>
</dbReference>
<protein>
    <recommendedName>
        <fullName evidence="3">Carboxylic ester hydrolase</fullName>
        <ecNumber evidence="3">3.1.1.-</ecNumber>
    </recommendedName>
</protein>
<dbReference type="Pfam" id="PF00135">
    <property type="entry name" value="COesterase"/>
    <property type="match status" value="1"/>
</dbReference>
<dbReference type="InterPro" id="IPR050309">
    <property type="entry name" value="Type-B_Carboxylest/Lipase"/>
</dbReference>
<evidence type="ECO:0000256" key="1">
    <source>
        <dbReference type="ARBA" id="ARBA00005964"/>
    </source>
</evidence>
<gene>
    <name evidence="5" type="ORF">FIC82_001985</name>
</gene>
<dbReference type="GO" id="GO:0016787">
    <property type="term" value="F:hydrolase activity"/>
    <property type="evidence" value="ECO:0007669"/>
    <property type="project" value="UniProtKB-KW"/>
</dbReference>